<keyword evidence="3" id="KW-0808">Transferase</keyword>
<keyword evidence="3" id="KW-0418">Kinase</keyword>
<keyword evidence="4" id="KW-1185">Reference proteome</keyword>
<dbReference type="PANTHER" id="PTHR34220">
    <property type="entry name" value="SENSOR HISTIDINE KINASE YPDA"/>
    <property type="match status" value="1"/>
</dbReference>
<keyword evidence="1" id="KW-0472">Membrane</keyword>
<dbReference type="EC" id="2.7.13.3" evidence="3"/>
<feature type="transmembrane region" description="Helical" evidence="1">
    <location>
        <begin position="46"/>
        <end position="64"/>
    </location>
</feature>
<proteinExistence type="predicted"/>
<feature type="domain" description="Signal transduction histidine kinase internal region" evidence="2">
    <location>
        <begin position="166"/>
        <end position="243"/>
    </location>
</feature>
<evidence type="ECO:0000313" key="4">
    <source>
        <dbReference type="Proteomes" id="UP001597061"/>
    </source>
</evidence>
<gene>
    <name evidence="3" type="ORF">ACFQ1R_00565</name>
</gene>
<name>A0ABW3JDZ6_9FLAO</name>
<feature type="transmembrane region" description="Helical" evidence="1">
    <location>
        <begin position="73"/>
        <end position="91"/>
    </location>
</feature>
<evidence type="ECO:0000256" key="1">
    <source>
        <dbReference type="SAM" id="Phobius"/>
    </source>
</evidence>
<feature type="transmembrane region" description="Helical" evidence="1">
    <location>
        <begin position="9"/>
        <end position="26"/>
    </location>
</feature>
<evidence type="ECO:0000259" key="2">
    <source>
        <dbReference type="Pfam" id="PF06580"/>
    </source>
</evidence>
<dbReference type="InterPro" id="IPR010559">
    <property type="entry name" value="Sig_transdc_His_kin_internal"/>
</dbReference>
<comment type="caution">
    <text evidence="3">The sequence shown here is derived from an EMBL/GenBank/DDBJ whole genome shotgun (WGS) entry which is preliminary data.</text>
</comment>
<sequence>MSLLKNRQLVINIFIGLGLISIPFLSSPDLSNGWQMLQVKGFQKSLFSYTLLLLFFYTNYYLIIPKFYITKRWIVLTTTVIVSYLIILKLPDLILGSHPKLPFNPRISNSPSNLPPYLPKRNEIPFFNLFDKEHYLYQFLGVFSLSLFLRTHEHLNDVKNEKLTTEVSYLKAQINPHFLFNTLNSIYALALTKSDKTPNAILKLSDLMRHVVTESHQNNISLQKEINYIQNFIDLQKLRLTERTKLTTIFTGNFKKYQIAPLILISVIENAFKYGVSSEDASEINLSLSVNKNNLLTLNVENTIVVKSNKNNSTEEGIKNTKKQLNIFYPNKHVLRIKTDKNTYNINLTIQLE</sequence>
<protein>
    <submittedName>
        <fullName evidence="3">Sensor histidine kinase</fullName>
        <ecNumber evidence="3">2.7.13.3</ecNumber>
    </submittedName>
</protein>
<dbReference type="RefSeq" id="WP_379924131.1">
    <property type="nucleotide sequence ID" value="NZ_JBHTJI010000001.1"/>
</dbReference>
<dbReference type="EMBL" id="JBHTJI010000001">
    <property type="protein sequence ID" value="MFD0988573.1"/>
    <property type="molecule type" value="Genomic_DNA"/>
</dbReference>
<dbReference type="GO" id="GO:0004673">
    <property type="term" value="F:protein histidine kinase activity"/>
    <property type="evidence" value="ECO:0007669"/>
    <property type="project" value="UniProtKB-EC"/>
</dbReference>
<keyword evidence="1" id="KW-1133">Transmembrane helix</keyword>
<reference evidence="4" key="1">
    <citation type="journal article" date="2019" name="Int. J. Syst. Evol. Microbiol.">
        <title>The Global Catalogue of Microorganisms (GCM) 10K type strain sequencing project: providing services to taxonomists for standard genome sequencing and annotation.</title>
        <authorList>
            <consortium name="The Broad Institute Genomics Platform"/>
            <consortium name="The Broad Institute Genome Sequencing Center for Infectious Disease"/>
            <person name="Wu L."/>
            <person name="Ma J."/>
        </authorList>
    </citation>
    <scope>NUCLEOTIDE SEQUENCE [LARGE SCALE GENOMIC DNA]</scope>
    <source>
        <strain evidence="4">CCUG 62414</strain>
    </source>
</reference>
<organism evidence="3 4">
    <name type="scientific">Mariniflexile jejuense</name>
    <dbReference type="NCBI Taxonomy" id="1173582"/>
    <lineage>
        <taxon>Bacteria</taxon>
        <taxon>Pseudomonadati</taxon>
        <taxon>Bacteroidota</taxon>
        <taxon>Flavobacteriia</taxon>
        <taxon>Flavobacteriales</taxon>
        <taxon>Flavobacteriaceae</taxon>
        <taxon>Mariniflexile</taxon>
    </lineage>
</organism>
<accession>A0ABW3JDZ6</accession>
<dbReference type="Pfam" id="PF06580">
    <property type="entry name" value="His_kinase"/>
    <property type="match status" value="1"/>
</dbReference>
<dbReference type="InterPro" id="IPR050640">
    <property type="entry name" value="Bact_2-comp_sensor_kinase"/>
</dbReference>
<keyword evidence="1" id="KW-0812">Transmembrane</keyword>
<dbReference type="Proteomes" id="UP001597061">
    <property type="component" value="Unassembled WGS sequence"/>
</dbReference>
<dbReference type="PANTHER" id="PTHR34220:SF7">
    <property type="entry name" value="SENSOR HISTIDINE KINASE YPDA"/>
    <property type="match status" value="1"/>
</dbReference>
<evidence type="ECO:0000313" key="3">
    <source>
        <dbReference type="EMBL" id="MFD0988573.1"/>
    </source>
</evidence>